<reference evidence="19 20" key="1">
    <citation type="journal article" date="2013" name="Genome Announc.">
        <title>Genome Sequence of the Polycyclic Aromatic Hydrocarbon-Degrading Bacterium Strain Marinobacter nanhaiticus D15-8WT.</title>
        <authorList>
            <person name="Cui Z."/>
            <person name="Gao W."/>
            <person name="Li Q."/>
            <person name="Xu G."/>
            <person name="Zheng L."/>
        </authorList>
    </citation>
    <scope>NUCLEOTIDE SEQUENCE [LARGE SCALE GENOMIC DNA]</scope>
    <source>
        <strain evidence="19 20">D15-8W</strain>
    </source>
</reference>
<dbReference type="OrthoDB" id="9810135at2"/>
<feature type="active site" description="For nuclease activity" evidence="15">
    <location>
        <position position="1140"/>
    </location>
</feature>
<feature type="binding site" evidence="15">
    <location>
        <position position="1127"/>
    </location>
    <ligand>
        <name>Mg(2+)</name>
        <dbReference type="ChEBI" id="CHEBI:18420"/>
    </ligand>
</feature>
<name>N6WZD7_9GAMM</name>
<dbReference type="EC" id="3.1.11.5" evidence="15"/>
<comment type="subunit">
    <text evidence="15">Heterotrimer of RecB, RecC and RecD. All subunits contribute to DNA-binding. Interacts with RecA.</text>
</comment>
<dbReference type="GO" id="GO:0005829">
    <property type="term" value="C:cytosol"/>
    <property type="evidence" value="ECO:0007669"/>
    <property type="project" value="TreeGrafter"/>
</dbReference>
<evidence type="ECO:0000256" key="5">
    <source>
        <dbReference type="ARBA" id="ARBA00022801"/>
    </source>
</evidence>
<evidence type="ECO:0000256" key="14">
    <source>
        <dbReference type="ARBA" id="ARBA00048988"/>
    </source>
</evidence>
<feature type="binding site" evidence="16">
    <location>
        <begin position="24"/>
        <end position="31"/>
    </location>
    <ligand>
        <name>ATP</name>
        <dbReference type="ChEBI" id="CHEBI:30616"/>
    </ligand>
</feature>
<comment type="caution">
    <text evidence="19">The sequence shown here is derived from an EMBL/GenBank/DDBJ whole genome shotgun (WGS) entry which is preliminary data.</text>
</comment>
<dbReference type="SUPFAM" id="SSF52980">
    <property type="entry name" value="Restriction endonuclease-like"/>
    <property type="match status" value="1"/>
</dbReference>
<evidence type="ECO:0000256" key="3">
    <source>
        <dbReference type="ARBA" id="ARBA00022741"/>
    </source>
</evidence>
<keyword evidence="4 15" id="KW-0227">DNA damage</keyword>
<evidence type="ECO:0000256" key="2">
    <source>
        <dbReference type="ARBA" id="ARBA00022723"/>
    </source>
</evidence>
<comment type="catalytic activity">
    <reaction evidence="13 15">
        <text>Couples ATP hydrolysis with the unwinding of duplex DNA by translocating in the 3'-5' direction.</text>
        <dbReference type="EC" id="5.6.2.4"/>
    </reaction>
</comment>
<gene>
    <name evidence="15 19" type="primary">recB</name>
    <name evidence="19" type="ORF">J057_22080</name>
</gene>
<evidence type="ECO:0000256" key="7">
    <source>
        <dbReference type="ARBA" id="ARBA00022839"/>
    </source>
</evidence>
<protein>
    <recommendedName>
        <fullName evidence="15">RecBCD enzyme subunit RecB</fullName>
        <ecNumber evidence="15">3.1.11.5</ecNumber>
        <ecNumber evidence="15">5.6.2.4</ecNumber>
    </recommendedName>
    <alternativeName>
        <fullName evidence="15">DNA 3'-5' helicase subunit RecB</fullName>
    </alternativeName>
    <alternativeName>
        <fullName evidence="15">Exonuclease V subunit RecB</fullName>
        <shortName evidence="15">ExoV subunit RecB</shortName>
    </alternativeName>
    <alternativeName>
        <fullName evidence="15">Helicase/nuclease RecBCD subunit RecB</fullName>
    </alternativeName>
</protein>
<organism evidence="19 20">
    <name type="scientific">Marinobacter nanhaiticus D15-8W</name>
    <dbReference type="NCBI Taxonomy" id="626887"/>
    <lineage>
        <taxon>Bacteria</taxon>
        <taxon>Pseudomonadati</taxon>
        <taxon>Pseudomonadota</taxon>
        <taxon>Gammaproteobacteria</taxon>
        <taxon>Pseudomonadales</taxon>
        <taxon>Marinobacteraceae</taxon>
        <taxon>Marinobacter</taxon>
    </lineage>
</organism>
<dbReference type="InterPro" id="IPR011604">
    <property type="entry name" value="PDDEXK-like_dom_sf"/>
</dbReference>
<keyword evidence="10 15" id="KW-0238">DNA-binding</keyword>
<dbReference type="eggNOG" id="COG1074">
    <property type="taxonomic scope" value="Bacteria"/>
</dbReference>
<evidence type="ECO:0000256" key="16">
    <source>
        <dbReference type="PROSITE-ProRule" id="PRU00560"/>
    </source>
</evidence>
<dbReference type="InterPro" id="IPR004586">
    <property type="entry name" value="RecB"/>
</dbReference>
<feature type="domain" description="UvrD-like helicase ATP-binding" evidence="17">
    <location>
        <begin position="3"/>
        <end position="474"/>
    </location>
</feature>
<accession>N6WZD7</accession>
<dbReference type="PROSITE" id="PS51198">
    <property type="entry name" value="UVRD_HELICASE_ATP_BIND"/>
    <property type="match status" value="1"/>
</dbReference>
<evidence type="ECO:0000259" key="17">
    <source>
        <dbReference type="PROSITE" id="PS51198"/>
    </source>
</evidence>
<evidence type="ECO:0000256" key="11">
    <source>
        <dbReference type="ARBA" id="ARBA00023204"/>
    </source>
</evidence>
<comment type="function">
    <text evidence="15">A helicase/nuclease that prepares dsDNA breaks (DSB) for recombinational DNA repair. Binds to DSBs and unwinds DNA via a highly rapid and processive ATP-dependent bidirectional helicase activity. Unwinds dsDNA until it encounters a Chi (crossover hotspot instigator) sequence from the 3' direction. Cuts ssDNA a few nucleotides 3' to the Chi site. The properties and activities of the enzyme are changed at Chi. The Chi-altered holoenzyme produces a long 3'-ssDNA overhang and facilitates RecA-binding to the ssDNA for homologous DNA recombination and repair. Holoenzyme degrades any linearized DNA that is unable to undergo homologous recombination. In the holoenzyme this subunit contributes ATPase, 3'-5' helicase, exonuclease activity and loads RecA onto ssDNA.</text>
</comment>
<feature type="binding site" evidence="15">
    <location>
        <position position="1004"/>
    </location>
    <ligand>
        <name>Mg(2+)</name>
        <dbReference type="ChEBI" id="CHEBI:18420"/>
    </ligand>
</feature>
<dbReference type="PANTHER" id="PTHR11070:SF23">
    <property type="entry name" value="RECBCD ENZYME SUBUNIT RECB"/>
    <property type="match status" value="1"/>
</dbReference>
<dbReference type="PROSITE" id="PS51217">
    <property type="entry name" value="UVRD_HELICASE_CTER"/>
    <property type="match status" value="1"/>
</dbReference>
<dbReference type="GO" id="GO:0043138">
    <property type="term" value="F:3'-5' DNA helicase activity"/>
    <property type="evidence" value="ECO:0007669"/>
    <property type="project" value="UniProtKB-UniRule"/>
</dbReference>
<evidence type="ECO:0000256" key="13">
    <source>
        <dbReference type="ARBA" id="ARBA00034617"/>
    </source>
</evidence>
<dbReference type="GO" id="GO:0009338">
    <property type="term" value="C:exodeoxyribonuclease V complex"/>
    <property type="evidence" value="ECO:0007669"/>
    <property type="project" value="TreeGrafter"/>
</dbReference>
<dbReference type="SUPFAM" id="SSF52540">
    <property type="entry name" value="P-loop containing nucleoside triphosphate hydrolases"/>
    <property type="match status" value="1"/>
</dbReference>
<dbReference type="Gene3D" id="3.90.320.10">
    <property type="match status" value="1"/>
</dbReference>
<feature type="domain" description="UvrD-like helicase C-terminal" evidence="18">
    <location>
        <begin position="499"/>
        <end position="779"/>
    </location>
</feature>
<keyword evidence="8 15" id="KW-0067">ATP-binding</keyword>
<evidence type="ECO:0000256" key="1">
    <source>
        <dbReference type="ARBA" id="ARBA00022722"/>
    </source>
</evidence>
<feature type="region of interest" description="DNA-binding and helicase activity, interacts with RecC" evidence="15">
    <location>
        <begin position="1"/>
        <end position="885"/>
    </location>
</feature>
<keyword evidence="9 15" id="KW-0460">Magnesium</keyword>
<dbReference type="InterPro" id="IPR011335">
    <property type="entry name" value="Restrct_endonuc-II-like"/>
</dbReference>
<evidence type="ECO:0000256" key="8">
    <source>
        <dbReference type="ARBA" id="ARBA00022840"/>
    </source>
</evidence>
<keyword evidence="12 15" id="KW-0413">Isomerase</keyword>
<dbReference type="NCBIfam" id="TIGR00609">
    <property type="entry name" value="recB"/>
    <property type="match status" value="1"/>
</dbReference>
<keyword evidence="2 15" id="KW-0479">Metal-binding</keyword>
<dbReference type="GO" id="GO:0003677">
    <property type="term" value="F:DNA binding"/>
    <property type="evidence" value="ECO:0007669"/>
    <property type="project" value="UniProtKB-UniRule"/>
</dbReference>
<evidence type="ECO:0000313" key="19">
    <source>
        <dbReference type="EMBL" id="ENO14128.1"/>
    </source>
</evidence>
<evidence type="ECO:0000313" key="20">
    <source>
        <dbReference type="Proteomes" id="UP000013165"/>
    </source>
</evidence>
<feature type="binding site" evidence="15">
    <location>
        <position position="1140"/>
    </location>
    <ligand>
        <name>Mg(2+)</name>
        <dbReference type="ChEBI" id="CHEBI:18420"/>
    </ligand>
</feature>
<dbReference type="PANTHER" id="PTHR11070">
    <property type="entry name" value="UVRD / RECB / PCRA DNA HELICASE FAMILY MEMBER"/>
    <property type="match status" value="1"/>
</dbReference>
<keyword evidence="20" id="KW-1185">Reference proteome</keyword>
<dbReference type="GO" id="GO:0000287">
    <property type="term" value="F:magnesium ion binding"/>
    <property type="evidence" value="ECO:0007669"/>
    <property type="project" value="UniProtKB-UniRule"/>
</dbReference>
<dbReference type="Pfam" id="PF00580">
    <property type="entry name" value="UvrD-helicase"/>
    <property type="match status" value="1"/>
</dbReference>
<dbReference type="Gene3D" id="1.10.486.10">
    <property type="entry name" value="PCRA, domain 4"/>
    <property type="match status" value="1"/>
</dbReference>
<evidence type="ECO:0000256" key="4">
    <source>
        <dbReference type="ARBA" id="ARBA00022763"/>
    </source>
</evidence>
<proteinExistence type="inferred from homology"/>
<dbReference type="PATRIC" id="fig|626887.3.peg.4418"/>
<dbReference type="GO" id="GO:0005524">
    <property type="term" value="F:ATP binding"/>
    <property type="evidence" value="ECO:0007669"/>
    <property type="project" value="UniProtKB-UniRule"/>
</dbReference>
<keyword evidence="7 15" id="KW-0269">Exonuclease</keyword>
<comment type="catalytic activity">
    <reaction evidence="14 15">
        <text>ATP + H2O = ADP + phosphate + H(+)</text>
        <dbReference type="Rhea" id="RHEA:13065"/>
        <dbReference type="ChEBI" id="CHEBI:15377"/>
        <dbReference type="ChEBI" id="CHEBI:15378"/>
        <dbReference type="ChEBI" id="CHEBI:30616"/>
        <dbReference type="ChEBI" id="CHEBI:43474"/>
        <dbReference type="ChEBI" id="CHEBI:456216"/>
        <dbReference type="EC" id="5.6.2.4"/>
    </reaction>
</comment>
<dbReference type="STRING" id="626887.J057_22080"/>
<comment type="miscellaneous">
    <text evidence="15">In the RecBCD complex, RecB has a slow 3'-5' helicase, an exonuclease activity and loads RecA onto ssDNA, RecD has a fast 5'-3' helicase activity, while RecC stimulates the ATPase and processivity of the RecB helicase and contributes to recognition of the Chi site.</text>
</comment>
<dbReference type="Gene3D" id="1.10.3170.10">
    <property type="entry name" value="Recbcd, chain B, domain 2"/>
    <property type="match status" value="1"/>
</dbReference>
<dbReference type="AlphaFoldDB" id="N6WZD7"/>
<comment type="cofactor">
    <cofactor evidence="15">
        <name>Mg(2+)</name>
        <dbReference type="ChEBI" id="CHEBI:18420"/>
    </cofactor>
    <text evidence="15">Binds 1 Mg(2+) ion per subunit.</text>
</comment>
<comment type="domain">
    <text evidence="15">The N-terminal DNA-binding domain is a ssDNA-dependent ATPase and has ATP-dependent 3'-5' helicase function. This domain interacts with RecC.</text>
</comment>
<keyword evidence="3 15" id="KW-0547">Nucleotide-binding</keyword>
<comment type="domain">
    <text evidence="15">The C-terminal domain has nuclease activity and interacts with RecD. It interacts with RecA, facilitating its loading onto ssDNA.</text>
</comment>
<dbReference type="Gene3D" id="3.40.50.300">
    <property type="entry name" value="P-loop containing nucleotide triphosphate hydrolases"/>
    <property type="match status" value="2"/>
</dbReference>
<keyword evidence="6 15" id="KW-0347">Helicase</keyword>
<sequence length="1243" mass="139025">MADNLDNRLDPITFPLHGSRLIEASAGTGKTFTIALLYVRAILGHAPIADTGRGLTPRDILVVTFTEAATKELRDRIRARLAEAAQLFRIDPATVTVEDREAEKDPLKRLRNACDGEFWASNARLLELAAESMDEASVHTIHSWCYRMLREHAFDSGGLFHQSLETDHSELLAEVVLDYWRTFVNPLSVDAVETYLQLMRSPEQLQSDMRPLLGSPEAMDQTALSSPAELIEPAMADRAALFDRLRPGIPDAVADFRERFEKAKAAKAINGRVMRADWLEGWLGGLLEWADTEGVAMPAVSDKVWQRLTTDGVSEAWKQDAPSGAPLVEAVDALAAEREKEIPREALIRHAAQWCRQRLEVEKQRRAEMGFDDLLTRLDQALQGEGGERLATAIRDQFPLALVDEFQDTDPIQYRIFDAVYHVADNAEATGFLMIGDPKQAIYAFRGADIHTYLKARRATEGRHYTLARNFRSASAMVAASNQVFLYGDQTHARGAFLFRSPDGNNPLPFNAVEAQGRKEAFVVEGKTPAALNLWYSEADGNKGDITAATAEACASEIVRLLNLGREGLAGFGVVADELQPLRAGDIAVLVNTGREADAIRQALSARNVKSVYLSDRASVLDTPQARDVLLWLEAAAEPERERPVRAALATATLERDWHELDHLRQDELAWEAEIERFREFGRIWHEKGVLAMIRRMLSVFDVPARLLNQSNGERYLTDVLHIAELLQHASLQIDGEQALIRHFAEMIADPNTDAETRQVRLESDADLVQVVTVHKSKGLEYPLVFLPFASMARQVNPSNPPVRWHDANGNIKLSFKPDGDVLAIADEERLGEDIRKLYVALTRARYATWVGAPFIKKETPLSALATLCSYSDDAGWPASLQGLRGHCEAIVVAEQPEPTEQSYFPPTPSIPGPARIPQRQPGEHWWIASYSAIGYEQPSAVAETLLEVSGPTIPREPETPDAERLEEERDMTTIGLRPLRNPNPAERRIHRFYRGAGPGTFLHGILEWVAEAGFKSVFEDPTELRELLERRCGIRGWEGWAQPLENWLLDLIQTALPLPEQPDGSASTLKFIDEPTIVPEMEFWFASRELDVRKLDEIVRNSTLGGRSRPVSSALQLNGMLKGFIDLVFEHEGRYYVADYKSNYIGPDDADYLEEALAQVVAEHRYDLQYCLYLLALHRLLKSRLSDYDYDAHIGGAVYLFLRGNGAPTRGVFCERPPKGLIEQMDRLFRGLPLAESEEATA</sequence>
<dbReference type="Pfam" id="PF13361">
    <property type="entry name" value="UvrD_C"/>
    <property type="match status" value="1"/>
</dbReference>
<feature type="region of interest" description="Nuclease activity, interacts with RecD and RecA" evidence="15">
    <location>
        <begin position="925"/>
        <end position="1243"/>
    </location>
</feature>
<comment type="catalytic activity">
    <reaction evidence="15">
        <text>Exonucleolytic cleavage (in the presence of ATP) in either 5'- to 3'- or 3'- to 5'-direction to yield 5'-phosphooligonucleotides.</text>
        <dbReference type="EC" id="3.1.11.5"/>
    </reaction>
</comment>
<dbReference type="GO" id="GO:0008854">
    <property type="term" value="F:exodeoxyribonuclease V activity"/>
    <property type="evidence" value="ECO:0007669"/>
    <property type="project" value="UniProtKB-EC"/>
</dbReference>
<dbReference type="HAMAP" id="MF_01485">
    <property type="entry name" value="RecB"/>
    <property type="match status" value="1"/>
</dbReference>
<dbReference type="EMBL" id="APLQ01000014">
    <property type="protein sequence ID" value="ENO14128.1"/>
    <property type="molecule type" value="Genomic_DNA"/>
</dbReference>
<keyword evidence="1 15" id="KW-0540">Nuclease</keyword>
<keyword evidence="5 15" id="KW-0378">Hydrolase</keyword>
<dbReference type="RefSeq" id="WP_004582348.1">
    <property type="nucleotide sequence ID" value="NZ_KB822693.1"/>
</dbReference>
<dbReference type="Pfam" id="PF12705">
    <property type="entry name" value="PDDEXK_1"/>
    <property type="match status" value="1"/>
</dbReference>
<dbReference type="HOGENOM" id="CLU_001114_6_0_6"/>
<comment type="similarity">
    <text evidence="15">Belongs to the helicase family. UvrD subfamily.</text>
</comment>
<dbReference type="InterPro" id="IPR000212">
    <property type="entry name" value="DNA_helicase_UvrD/REP"/>
</dbReference>
<dbReference type="Proteomes" id="UP000013165">
    <property type="component" value="Unassembled WGS sequence"/>
</dbReference>
<keyword evidence="11 15" id="KW-0234">DNA repair</keyword>
<dbReference type="GO" id="GO:0000724">
    <property type="term" value="P:double-strand break repair via homologous recombination"/>
    <property type="evidence" value="ECO:0007669"/>
    <property type="project" value="UniProtKB-UniRule"/>
</dbReference>
<evidence type="ECO:0000256" key="12">
    <source>
        <dbReference type="ARBA" id="ARBA00023235"/>
    </source>
</evidence>
<evidence type="ECO:0000256" key="9">
    <source>
        <dbReference type="ARBA" id="ARBA00022842"/>
    </source>
</evidence>
<dbReference type="CDD" id="cd22352">
    <property type="entry name" value="RecB_C-like"/>
    <property type="match status" value="1"/>
</dbReference>
<evidence type="ECO:0000256" key="6">
    <source>
        <dbReference type="ARBA" id="ARBA00022806"/>
    </source>
</evidence>
<dbReference type="InterPro" id="IPR014017">
    <property type="entry name" value="DNA_helicase_UvrD-like_C"/>
</dbReference>
<dbReference type="InterPro" id="IPR014016">
    <property type="entry name" value="UvrD-like_ATP-bd"/>
</dbReference>
<dbReference type="InterPro" id="IPR027417">
    <property type="entry name" value="P-loop_NTPase"/>
</dbReference>
<evidence type="ECO:0000256" key="15">
    <source>
        <dbReference type="HAMAP-Rule" id="MF_01485"/>
    </source>
</evidence>
<evidence type="ECO:0000259" key="18">
    <source>
        <dbReference type="PROSITE" id="PS51217"/>
    </source>
</evidence>
<dbReference type="GO" id="GO:0016887">
    <property type="term" value="F:ATP hydrolysis activity"/>
    <property type="evidence" value="ECO:0007669"/>
    <property type="project" value="RHEA"/>
</dbReference>
<evidence type="ECO:0000256" key="10">
    <source>
        <dbReference type="ARBA" id="ARBA00023125"/>
    </source>
</evidence>
<dbReference type="InterPro" id="IPR038726">
    <property type="entry name" value="PDDEXK_AddAB-type"/>
</dbReference>
<dbReference type="EC" id="5.6.2.4" evidence="15"/>